<sequence>MRPENFFSIEDATGGTPRQLAPGITTTIYTGDHAMISIVRFEPGARGVLHHHPEEQWGYCIGGSGVRIQDGEEVPIKPGDFWRTPGDMPHTMAAGPEGLTVMDVFAPPRAAYNRPGSGFAAD</sequence>
<protein>
    <submittedName>
        <fullName evidence="2">Mannose-6-phosphate isomerase-like protein (Cupin superfamily)</fullName>
    </submittedName>
</protein>
<comment type="caution">
    <text evidence="2">The sequence shown here is derived from an EMBL/GenBank/DDBJ whole genome shotgun (WGS) entry which is preliminary data.</text>
</comment>
<dbReference type="InterPro" id="IPR011051">
    <property type="entry name" value="RmlC_Cupin_sf"/>
</dbReference>
<dbReference type="OrthoDB" id="9811153at2"/>
<evidence type="ECO:0000259" key="1">
    <source>
        <dbReference type="Pfam" id="PF07883"/>
    </source>
</evidence>
<dbReference type="InterPro" id="IPR014710">
    <property type="entry name" value="RmlC-like_jellyroll"/>
</dbReference>
<dbReference type="InterPro" id="IPR013096">
    <property type="entry name" value="Cupin_2"/>
</dbReference>
<dbReference type="Pfam" id="PF07883">
    <property type="entry name" value="Cupin_2"/>
    <property type="match status" value="1"/>
</dbReference>
<dbReference type="SUPFAM" id="SSF51182">
    <property type="entry name" value="RmlC-like cupins"/>
    <property type="match status" value="1"/>
</dbReference>
<evidence type="ECO:0000313" key="2">
    <source>
        <dbReference type="EMBL" id="TCP26515.1"/>
    </source>
</evidence>
<accession>A0A4R2NYL6</accession>
<dbReference type="EMBL" id="SLXL01000002">
    <property type="protein sequence ID" value="TCP26515.1"/>
    <property type="molecule type" value="Genomic_DNA"/>
</dbReference>
<dbReference type="PANTHER" id="PTHR40112:SF1">
    <property type="entry name" value="H2HPP ISOMERASE"/>
    <property type="match status" value="1"/>
</dbReference>
<name>A0A4R2NYL6_RHOAD</name>
<gene>
    <name evidence="2" type="ORF">EV656_102484</name>
</gene>
<dbReference type="GO" id="GO:0016853">
    <property type="term" value="F:isomerase activity"/>
    <property type="evidence" value="ECO:0007669"/>
    <property type="project" value="UniProtKB-KW"/>
</dbReference>
<dbReference type="InterPro" id="IPR052535">
    <property type="entry name" value="Bacilysin_H2HPP_isomerase"/>
</dbReference>
<dbReference type="RefSeq" id="WP_132600706.1">
    <property type="nucleotide sequence ID" value="NZ_NRRP01000023.1"/>
</dbReference>
<dbReference type="PANTHER" id="PTHR40112">
    <property type="entry name" value="H2HPP ISOMERASE"/>
    <property type="match status" value="1"/>
</dbReference>
<feature type="domain" description="Cupin type-2" evidence="1">
    <location>
        <begin position="38"/>
        <end position="104"/>
    </location>
</feature>
<dbReference type="Proteomes" id="UP000295733">
    <property type="component" value="Unassembled WGS sequence"/>
</dbReference>
<evidence type="ECO:0000313" key="3">
    <source>
        <dbReference type="Proteomes" id="UP000295733"/>
    </source>
</evidence>
<dbReference type="Gene3D" id="2.60.120.10">
    <property type="entry name" value="Jelly Rolls"/>
    <property type="match status" value="1"/>
</dbReference>
<keyword evidence="2" id="KW-0413">Isomerase</keyword>
<keyword evidence="3" id="KW-1185">Reference proteome</keyword>
<organism evidence="2 3">
    <name type="scientific">Rhodovulum adriaticum</name>
    <name type="common">Rhodopseudomonas adriatica</name>
    <dbReference type="NCBI Taxonomy" id="35804"/>
    <lineage>
        <taxon>Bacteria</taxon>
        <taxon>Pseudomonadati</taxon>
        <taxon>Pseudomonadota</taxon>
        <taxon>Alphaproteobacteria</taxon>
        <taxon>Rhodobacterales</taxon>
        <taxon>Paracoccaceae</taxon>
        <taxon>Rhodovulum</taxon>
    </lineage>
</organism>
<reference evidence="2 3" key="1">
    <citation type="submission" date="2019-03" db="EMBL/GenBank/DDBJ databases">
        <title>Genomic Encyclopedia of Type Strains, Phase IV (KMG-IV): sequencing the most valuable type-strain genomes for metagenomic binning, comparative biology and taxonomic classification.</title>
        <authorList>
            <person name="Goeker M."/>
        </authorList>
    </citation>
    <scope>NUCLEOTIDE SEQUENCE [LARGE SCALE GENOMIC DNA]</scope>
    <source>
        <strain evidence="2 3">DSM 2781</strain>
    </source>
</reference>
<proteinExistence type="predicted"/>
<dbReference type="AlphaFoldDB" id="A0A4R2NYL6"/>